<dbReference type="AlphaFoldDB" id="A0A382Y5M0"/>
<sequence length="248" mass="27586">IESESGEEIIPIPDPPPVKGRFTVESSIRATKEVDIAPHYALELTGRYTLTAKVHIKQWGKQLTAKPVKFDITNGTVLWEQIFGLPLKKGELPGQPRQVRRYVLQQAKHLNAMSLYARVDDGLDGKVHRVLPICPMVSFNKPKAQVGPKGNLHVLCQTGAREYNYSVIDPGGTINMRRHYLIVTNRPRLDFKDGKIIVAGGYQLTRPDDLPSNKKVGAEPELIVTSNEPRPIPNIKPPVPVPTKRTGT</sequence>
<evidence type="ECO:0000256" key="1">
    <source>
        <dbReference type="SAM" id="MobiDB-lite"/>
    </source>
</evidence>
<feature type="non-terminal residue" evidence="2">
    <location>
        <position position="1"/>
    </location>
</feature>
<proteinExistence type="predicted"/>
<evidence type="ECO:0000313" key="2">
    <source>
        <dbReference type="EMBL" id="SVD78543.1"/>
    </source>
</evidence>
<organism evidence="2">
    <name type="scientific">marine metagenome</name>
    <dbReference type="NCBI Taxonomy" id="408172"/>
    <lineage>
        <taxon>unclassified sequences</taxon>
        <taxon>metagenomes</taxon>
        <taxon>ecological metagenomes</taxon>
    </lineage>
</organism>
<name>A0A382Y5M0_9ZZZZ</name>
<gene>
    <name evidence="2" type="ORF">METZ01_LOCUS431397</name>
</gene>
<dbReference type="EMBL" id="UINC01173118">
    <property type="protein sequence ID" value="SVD78543.1"/>
    <property type="molecule type" value="Genomic_DNA"/>
</dbReference>
<feature type="region of interest" description="Disordered" evidence="1">
    <location>
        <begin position="226"/>
        <end position="248"/>
    </location>
</feature>
<accession>A0A382Y5M0</accession>
<feature type="compositionally biased region" description="Pro residues" evidence="1">
    <location>
        <begin position="230"/>
        <end position="241"/>
    </location>
</feature>
<protein>
    <submittedName>
        <fullName evidence="2">Uncharacterized protein</fullName>
    </submittedName>
</protein>
<reference evidence="2" key="1">
    <citation type="submission" date="2018-05" db="EMBL/GenBank/DDBJ databases">
        <authorList>
            <person name="Lanie J.A."/>
            <person name="Ng W.-L."/>
            <person name="Kazmierczak K.M."/>
            <person name="Andrzejewski T.M."/>
            <person name="Davidsen T.M."/>
            <person name="Wayne K.J."/>
            <person name="Tettelin H."/>
            <person name="Glass J.I."/>
            <person name="Rusch D."/>
            <person name="Podicherti R."/>
            <person name="Tsui H.-C.T."/>
            <person name="Winkler M.E."/>
        </authorList>
    </citation>
    <scope>NUCLEOTIDE SEQUENCE</scope>
</reference>